<dbReference type="PANTHER" id="PTHR43133:SF46">
    <property type="entry name" value="RNA POLYMERASE SIGMA-70 FACTOR ECF SUBFAMILY"/>
    <property type="match status" value="1"/>
</dbReference>
<dbReference type="Proteomes" id="UP000322918">
    <property type="component" value="Unassembled WGS sequence"/>
</dbReference>
<dbReference type="SUPFAM" id="SSF88659">
    <property type="entry name" value="Sigma3 and sigma4 domains of RNA polymerase sigma factors"/>
    <property type="match status" value="1"/>
</dbReference>
<dbReference type="GO" id="GO:0016987">
    <property type="term" value="F:sigma factor activity"/>
    <property type="evidence" value="ECO:0007669"/>
    <property type="project" value="UniProtKB-KW"/>
</dbReference>
<dbReference type="InterPro" id="IPR036388">
    <property type="entry name" value="WH-like_DNA-bd_sf"/>
</dbReference>
<keyword evidence="8" id="KW-1185">Reference proteome</keyword>
<keyword evidence="5" id="KW-0812">Transmembrane</keyword>
<evidence type="ECO:0000256" key="2">
    <source>
        <dbReference type="ARBA" id="ARBA00023015"/>
    </source>
</evidence>
<evidence type="ECO:0000256" key="1">
    <source>
        <dbReference type="ARBA" id="ARBA00010641"/>
    </source>
</evidence>
<dbReference type="PANTHER" id="PTHR43133">
    <property type="entry name" value="RNA POLYMERASE ECF-TYPE SIGMA FACTO"/>
    <property type="match status" value="1"/>
</dbReference>
<dbReference type="Pfam" id="PF08281">
    <property type="entry name" value="Sigma70_r4_2"/>
    <property type="match status" value="1"/>
</dbReference>
<evidence type="ECO:0000313" key="7">
    <source>
        <dbReference type="EMBL" id="KAA8482917.1"/>
    </source>
</evidence>
<sequence>MLILCFSFVRVSLLLFVLLYIIIYTRRVQVPITSEEDIVKLFNKGDRQAFQYVYRKYYKLMFRYSCSIVNEAEAADEIVQNVFLRILEKNGTITISRNSLAAYLLRSVRNQSMNYINRRKFEREYLERRNAGETVASILPSGRLEEKELEREYIEALNELPEQCRTVFQLSRSEELTYKEIAGKLNISVKTVETQMGRALRKLRIKLAEFLVLVMILIWLIE</sequence>
<gene>
    <name evidence="7" type="ORF">F1649_10555</name>
</gene>
<dbReference type="Gene3D" id="1.10.10.10">
    <property type="entry name" value="Winged helix-like DNA-binding domain superfamily/Winged helix DNA-binding domain"/>
    <property type="match status" value="1"/>
</dbReference>
<keyword evidence="2" id="KW-0805">Transcription regulation</keyword>
<feature type="transmembrane region" description="Helical" evidence="5">
    <location>
        <begin position="6"/>
        <end position="24"/>
    </location>
</feature>
<dbReference type="GO" id="GO:0006352">
    <property type="term" value="P:DNA-templated transcription initiation"/>
    <property type="evidence" value="ECO:0007669"/>
    <property type="project" value="InterPro"/>
</dbReference>
<dbReference type="Gene3D" id="1.10.1740.10">
    <property type="match status" value="1"/>
</dbReference>
<keyword evidence="4" id="KW-0804">Transcription</keyword>
<reference evidence="7 8" key="1">
    <citation type="submission" date="2019-09" db="EMBL/GenBank/DDBJ databases">
        <title>Pararcticibacter amylolyticus gen. nov., sp. nov., isolated from a rottenly hemp rope, and reclassification of Pedobacter tournemirensis as Pararcticibacter tournemirensis comb. nov.</title>
        <authorList>
            <person name="Cai Y."/>
        </authorList>
    </citation>
    <scope>NUCLEOTIDE SEQUENCE [LARGE SCALE GENOMIC DNA]</scope>
    <source>
        <strain evidence="7 8">TF5-37.2-LB10</strain>
    </source>
</reference>
<comment type="caution">
    <text evidence="7">The sequence shown here is derived from an EMBL/GenBank/DDBJ whole genome shotgun (WGS) entry which is preliminary data.</text>
</comment>
<evidence type="ECO:0000259" key="6">
    <source>
        <dbReference type="SMART" id="SM00421"/>
    </source>
</evidence>
<dbReference type="InterPro" id="IPR007627">
    <property type="entry name" value="RNA_pol_sigma70_r2"/>
</dbReference>
<dbReference type="OrthoDB" id="711087at2"/>
<accession>A0A5M9HDE3</accession>
<dbReference type="AlphaFoldDB" id="A0A5M9HDE3"/>
<organism evidence="7 8">
    <name type="scientific">Arcticibacter tournemirensis</name>
    <dbReference type="NCBI Taxonomy" id="699437"/>
    <lineage>
        <taxon>Bacteria</taxon>
        <taxon>Pseudomonadati</taxon>
        <taxon>Bacteroidota</taxon>
        <taxon>Sphingobacteriia</taxon>
        <taxon>Sphingobacteriales</taxon>
        <taxon>Sphingobacteriaceae</taxon>
        <taxon>Arcticibacter</taxon>
    </lineage>
</organism>
<keyword evidence="5" id="KW-0472">Membrane</keyword>
<evidence type="ECO:0000256" key="3">
    <source>
        <dbReference type="ARBA" id="ARBA00023082"/>
    </source>
</evidence>
<dbReference type="GO" id="GO:0003677">
    <property type="term" value="F:DNA binding"/>
    <property type="evidence" value="ECO:0007669"/>
    <property type="project" value="InterPro"/>
</dbReference>
<evidence type="ECO:0000256" key="4">
    <source>
        <dbReference type="ARBA" id="ARBA00023163"/>
    </source>
</evidence>
<comment type="similarity">
    <text evidence="1">Belongs to the sigma-70 factor family. ECF subfamily.</text>
</comment>
<dbReference type="InterPro" id="IPR000792">
    <property type="entry name" value="Tscrpt_reg_LuxR_C"/>
</dbReference>
<dbReference type="EMBL" id="VWNE01000014">
    <property type="protein sequence ID" value="KAA8482917.1"/>
    <property type="molecule type" value="Genomic_DNA"/>
</dbReference>
<proteinExistence type="inferred from homology"/>
<name>A0A5M9HDE3_9SPHI</name>
<dbReference type="InterPro" id="IPR013249">
    <property type="entry name" value="RNA_pol_sigma70_r4_t2"/>
</dbReference>
<dbReference type="CDD" id="cd06171">
    <property type="entry name" value="Sigma70_r4"/>
    <property type="match status" value="1"/>
</dbReference>
<evidence type="ECO:0000313" key="8">
    <source>
        <dbReference type="Proteomes" id="UP000322918"/>
    </source>
</evidence>
<dbReference type="InterPro" id="IPR014327">
    <property type="entry name" value="RNA_pol_sigma70_bacteroid"/>
</dbReference>
<keyword evidence="5" id="KW-1133">Transmembrane helix</keyword>
<evidence type="ECO:0000256" key="5">
    <source>
        <dbReference type="SAM" id="Phobius"/>
    </source>
</evidence>
<dbReference type="NCBIfam" id="TIGR02937">
    <property type="entry name" value="sigma70-ECF"/>
    <property type="match status" value="1"/>
</dbReference>
<dbReference type="InterPro" id="IPR013324">
    <property type="entry name" value="RNA_pol_sigma_r3/r4-like"/>
</dbReference>
<dbReference type="InterPro" id="IPR013325">
    <property type="entry name" value="RNA_pol_sigma_r2"/>
</dbReference>
<dbReference type="InterPro" id="IPR039425">
    <property type="entry name" value="RNA_pol_sigma-70-like"/>
</dbReference>
<dbReference type="Pfam" id="PF04542">
    <property type="entry name" value="Sigma70_r2"/>
    <property type="match status" value="1"/>
</dbReference>
<dbReference type="SUPFAM" id="SSF88946">
    <property type="entry name" value="Sigma2 domain of RNA polymerase sigma factors"/>
    <property type="match status" value="1"/>
</dbReference>
<dbReference type="SMART" id="SM00421">
    <property type="entry name" value="HTH_LUXR"/>
    <property type="match status" value="1"/>
</dbReference>
<keyword evidence="3" id="KW-0731">Sigma factor</keyword>
<protein>
    <submittedName>
        <fullName evidence="7">RNA polymerase sigma-70 factor</fullName>
    </submittedName>
</protein>
<dbReference type="NCBIfam" id="TIGR02985">
    <property type="entry name" value="Sig70_bacteroi1"/>
    <property type="match status" value="1"/>
</dbReference>
<feature type="domain" description="HTH luxR-type" evidence="6">
    <location>
        <begin position="157"/>
        <end position="215"/>
    </location>
</feature>
<dbReference type="InterPro" id="IPR014284">
    <property type="entry name" value="RNA_pol_sigma-70_dom"/>
</dbReference>